<dbReference type="AlphaFoldDB" id="A0A2P2DG40"/>
<evidence type="ECO:0000256" key="1">
    <source>
        <dbReference type="SAM" id="Phobius"/>
    </source>
</evidence>
<protein>
    <submittedName>
        <fullName evidence="2">Putative NCS2 family transporter</fullName>
    </submittedName>
</protein>
<accession>A0A2P2DG40</accession>
<evidence type="ECO:0000313" key="3">
    <source>
        <dbReference type="Proteomes" id="UP000245206"/>
    </source>
</evidence>
<proteinExistence type="predicted"/>
<reference evidence="3" key="1">
    <citation type="journal article" date="2019" name="Microbiol. Immunol.">
        <title>Molecular and phenotypic characterization of Leptospira johnsonii sp. nov., Leptospira ellinghausenii sp. nov. and Leptospira ryugenii sp. nov. isolated from soil and water in Japan.</title>
        <authorList>
            <person name="Masuzawa T."/>
            <person name="Saito M."/>
            <person name="Nakao R."/>
            <person name="Nikaido Y."/>
            <person name="Matsumoto M."/>
            <person name="Ogawa M."/>
            <person name="Yokoyama M."/>
            <person name="Hidaka Y."/>
            <person name="Tomita J."/>
            <person name="Sakakibara K."/>
            <person name="Suzuki K."/>
            <person name="Yasuda S."/>
            <person name="Sato H."/>
            <person name="Yamaguchi M."/>
            <person name="Yoshida S.I."/>
            <person name="Koizumi N."/>
            <person name="Kawamura Y."/>
        </authorList>
    </citation>
    <scope>NUCLEOTIDE SEQUENCE [LARGE SCALE GENOMIC DNA]</scope>
    <source>
        <strain evidence="3">E18</strain>
    </source>
</reference>
<keyword evidence="1" id="KW-1133">Transmembrane helix</keyword>
<sequence>MGAAMIGRSIFSISLIFVLIFINLLLYDYGWVGFGVRLGSSDGYLPDLGMQLIANPWMM</sequence>
<keyword evidence="1" id="KW-0812">Transmembrane</keyword>
<feature type="transmembrane region" description="Helical" evidence="1">
    <location>
        <begin position="6"/>
        <end position="27"/>
    </location>
</feature>
<dbReference type="Proteomes" id="UP000245206">
    <property type="component" value="Unassembled WGS sequence"/>
</dbReference>
<organism evidence="2 3">
    <name type="scientific">Leptospira ellinghausenii</name>
    <dbReference type="NCBI Taxonomy" id="1917822"/>
    <lineage>
        <taxon>Bacteria</taxon>
        <taxon>Pseudomonadati</taxon>
        <taxon>Spirochaetota</taxon>
        <taxon>Spirochaetia</taxon>
        <taxon>Leptospirales</taxon>
        <taxon>Leptospiraceae</taxon>
        <taxon>Leptospira</taxon>
    </lineage>
</organism>
<comment type="caution">
    <text evidence="2">The sequence shown here is derived from an EMBL/GenBank/DDBJ whole genome shotgun (WGS) entry which is preliminary data.</text>
</comment>
<keyword evidence="1" id="KW-0472">Membrane</keyword>
<evidence type="ECO:0000313" key="2">
    <source>
        <dbReference type="EMBL" id="GBF43597.1"/>
    </source>
</evidence>
<dbReference type="EMBL" id="BFAZ01000009">
    <property type="protein sequence ID" value="GBF43597.1"/>
    <property type="molecule type" value="Genomic_DNA"/>
</dbReference>
<keyword evidence="3" id="KW-1185">Reference proteome</keyword>
<gene>
    <name evidence="2" type="ORF">LPTSP2_29000</name>
</gene>
<name>A0A2P2DG40_9LEPT</name>